<feature type="region of interest" description="Disordered" evidence="2">
    <location>
        <begin position="127"/>
        <end position="152"/>
    </location>
</feature>
<evidence type="ECO:0000313" key="4">
    <source>
        <dbReference type="Proteomes" id="UP001180754"/>
    </source>
</evidence>
<dbReference type="EMBL" id="JAVRFD010000009">
    <property type="protein sequence ID" value="MDT0545058.1"/>
    <property type="molecule type" value="Genomic_DNA"/>
</dbReference>
<comment type="caution">
    <text evidence="3">The sequence shown here is derived from an EMBL/GenBank/DDBJ whole genome shotgun (WGS) entry which is preliminary data.</text>
</comment>
<dbReference type="Gene3D" id="3.30.1310.10">
    <property type="entry name" value="Nucleoid-associated protein YbaB-like domain"/>
    <property type="match status" value="1"/>
</dbReference>
<dbReference type="Proteomes" id="UP001180754">
    <property type="component" value="Unassembled WGS sequence"/>
</dbReference>
<dbReference type="SUPFAM" id="SSF82607">
    <property type="entry name" value="YbaB-like"/>
    <property type="match status" value="1"/>
</dbReference>
<dbReference type="Pfam" id="PF02575">
    <property type="entry name" value="YbaB_DNA_bd"/>
    <property type="match status" value="1"/>
</dbReference>
<organism evidence="3 4">
    <name type="scientific">Streptomyces lonegramiae</name>
    <dbReference type="NCBI Taxonomy" id="3075524"/>
    <lineage>
        <taxon>Bacteria</taxon>
        <taxon>Bacillati</taxon>
        <taxon>Actinomycetota</taxon>
        <taxon>Actinomycetes</taxon>
        <taxon>Kitasatosporales</taxon>
        <taxon>Streptomycetaceae</taxon>
        <taxon>Streptomyces</taxon>
    </lineage>
</organism>
<feature type="compositionally biased region" description="Basic and acidic residues" evidence="2">
    <location>
        <begin position="136"/>
        <end position="152"/>
    </location>
</feature>
<dbReference type="RefSeq" id="WP_311725527.1">
    <property type="nucleotide sequence ID" value="NZ_JAVRFD010000009.1"/>
</dbReference>
<feature type="coiled-coil region" evidence="1">
    <location>
        <begin position="3"/>
        <end position="37"/>
    </location>
</feature>
<proteinExistence type="predicted"/>
<sequence>MDRESIKDQLARAMADMERTQQAVAQAKAQLRTASVTVRSRDRAVEATVGAQGQLADVKFLDGRYRTMAAAQLAASVLEAVTQAQAQMAQTVMDTFRPLSDSVSGAPRLDGVGIEWDEIFAPLADTASKGRAAHTRSSDRLRDEIHEDGDRR</sequence>
<evidence type="ECO:0000256" key="1">
    <source>
        <dbReference type="SAM" id="Coils"/>
    </source>
</evidence>
<dbReference type="InterPro" id="IPR004401">
    <property type="entry name" value="YbaB/EbfC"/>
</dbReference>
<gene>
    <name evidence="3" type="ORF">RND15_20435</name>
</gene>
<protein>
    <submittedName>
        <fullName evidence="3">YbaB/EbfC family nucleoid-associated protein</fullName>
    </submittedName>
</protein>
<evidence type="ECO:0000256" key="2">
    <source>
        <dbReference type="SAM" id="MobiDB-lite"/>
    </source>
</evidence>
<keyword evidence="1" id="KW-0175">Coiled coil</keyword>
<dbReference type="InterPro" id="IPR036894">
    <property type="entry name" value="YbaB-like_sf"/>
</dbReference>
<evidence type="ECO:0000313" key="3">
    <source>
        <dbReference type="EMBL" id="MDT0545058.1"/>
    </source>
</evidence>
<name>A0ABU2XGJ0_9ACTN</name>
<accession>A0ABU2XGJ0</accession>
<reference evidence="3" key="1">
    <citation type="submission" date="2024-05" db="EMBL/GenBank/DDBJ databases">
        <title>30 novel species of actinomycetes from the DSMZ collection.</title>
        <authorList>
            <person name="Nouioui I."/>
        </authorList>
    </citation>
    <scope>NUCLEOTIDE SEQUENCE</scope>
    <source>
        <strain evidence="3">DSM 41529</strain>
    </source>
</reference>
<keyword evidence="4" id="KW-1185">Reference proteome</keyword>